<protein>
    <submittedName>
        <fullName evidence="1">Metallopeptidase family protein</fullName>
    </submittedName>
</protein>
<dbReference type="InterPro" id="IPR038555">
    <property type="entry name" value="Zincin_1_sf"/>
</dbReference>
<dbReference type="EMBL" id="DRBC01000394">
    <property type="protein sequence ID" value="HDN85391.1"/>
    <property type="molecule type" value="Genomic_DNA"/>
</dbReference>
<evidence type="ECO:0000313" key="2">
    <source>
        <dbReference type="EMBL" id="RLE14625.1"/>
    </source>
</evidence>
<dbReference type="CDD" id="cd12952">
    <property type="entry name" value="MMP_ACEL2062"/>
    <property type="match status" value="1"/>
</dbReference>
<gene>
    <name evidence="2" type="ORF">DRI96_01175</name>
    <name evidence="1" type="ORF">ENG47_06530</name>
</gene>
<accession>A0A662DGK9</accession>
<dbReference type="Gene3D" id="3.30.2010.20">
    <property type="match status" value="1"/>
</dbReference>
<proteinExistence type="predicted"/>
<dbReference type="AlphaFoldDB" id="A0A662DGK9"/>
<reference evidence="1" key="2">
    <citation type="journal article" date="2020" name="mSystems">
        <title>Genome- and Community-Level Interaction Insights into Carbon Utilization and Element Cycling Functions of Hydrothermarchaeota in Hydrothermal Sediment.</title>
        <authorList>
            <person name="Zhou Z."/>
            <person name="Liu Y."/>
            <person name="Xu W."/>
            <person name="Pan J."/>
            <person name="Luo Z.H."/>
            <person name="Li M."/>
        </authorList>
    </citation>
    <scope>NUCLEOTIDE SEQUENCE [LARGE SCALE GENOMIC DNA]</scope>
    <source>
        <strain evidence="1">HyVt-219</strain>
    </source>
</reference>
<reference evidence="2 3" key="1">
    <citation type="submission" date="2018-06" db="EMBL/GenBank/DDBJ databases">
        <title>Extensive metabolic versatility and redundancy in microbially diverse, dynamic hydrothermal sediments.</title>
        <authorList>
            <person name="Dombrowski N."/>
            <person name="Teske A."/>
            <person name="Baker B.J."/>
        </authorList>
    </citation>
    <scope>NUCLEOTIDE SEQUENCE [LARGE SCALE GENOMIC DNA]</scope>
    <source>
        <strain evidence="2">B19_G9</strain>
    </source>
</reference>
<comment type="caution">
    <text evidence="2">The sequence shown here is derived from an EMBL/GenBank/DDBJ whole genome shotgun (WGS) entry which is preliminary data.</text>
</comment>
<evidence type="ECO:0000313" key="1">
    <source>
        <dbReference type="EMBL" id="HDN85391.1"/>
    </source>
</evidence>
<organism evidence="2 3">
    <name type="scientific">Aerophobetes bacterium</name>
    <dbReference type="NCBI Taxonomy" id="2030807"/>
    <lineage>
        <taxon>Bacteria</taxon>
        <taxon>Candidatus Aerophobota</taxon>
    </lineage>
</organism>
<dbReference type="Pfam" id="PF06262">
    <property type="entry name" value="Zincin_1"/>
    <property type="match status" value="1"/>
</dbReference>
<dbReference type="SUPFAM" id="SSF55486">
    <property type="entry name" value="Metalloproteases ('zincins'), catalytic domain"/>
    <property type="match status" value="1"/>
</dbReference>
<dbReference type="EMBL" id="QMQB01000029">
    <property type="protein sequence ID" value="RLE14625.1"/>
    <property type="molecule type" value="Genomic_DNA"/>
</dbReference>
<evidence type="ECO:0000313" key="3">
    <source>
        <dbReference type="Proteomes" id="UP000267654"/>
    </source>
</evidence>
<dbReference type="Proteomes" id="UP000885660">
    <property type="component" value="Unassembled WGS sequence"/>
</dbReference>
<dbReference type="InterPro" id="IPR010428">
    <property type="entry name" value="Zincin_1"/>
</dbReference>
<sequence>MEKDKFEKWVLEAIDSLPQLFKEKLNNIHITVEDWPPVEFNRRYRFYPPIIFLGLYQGVPLPKRGIYYSSVLPDKITIFRRPIEKLCPSEEKMREMVIKTVLHEIGHYFGLSEEELKEI</sequence>
<name>A0A662DGK9_UNCAE</name>
<dbReference type="Proteomes" id="UP000267654">
    <property type="component" value="Unassembled WGS sequence"/>
</dbReference>